<name>A0AAE9DAR0_CAEBR</name>
<accession>A0AAE9DAR0</accession>
<dbReference type="InterPro" id="IPR002478">
    <property type="entry name" value="PUA"/>
</dbReference>
<comment type="catalytic activity">
    <reaction evidence="1">
        <text>a uridine in RNA = a pseudouridine in RNA</text>
        <dbReference type="Rhea" id="RHEA:48348"/>
        <dbReference type="Rhea" id="RHEA-COMP:12068"/>
        <dbReference type="Rhea" id="RHEA-COMP:12069"/>
        <dbReference type="ChEBI" id="CHEBI:65314"/>
        <dbReference type="ChEBI" id="CHEBI:65315"/>
    </reaction>
</comment>
<evidence type="ECO:0000256" key="4">
    <source>
        <dbReference type="ARBA" id="ARBA00054439"/>
    </source>
</evidence>
<keyword evidence="3" id="KW-0413">Isomerase</keyword>
<comment type="subunit">
    <text evidence="5">Component of the small nucleolar ribonucleoprotein particle containing H/ACA-type snoRNAs (H/ACA snoRNPs).</text>
</comment>
<dbReference type="FunFam" id="3.30.2350.10:FF:000001">
    <property type="entry name" value="H/ACA ribonucleoprotein complex subunit CBF5"/>
    <property type="match status" value="1"/>
</dbReference>
<dbReference type="Gene3D" id="2.30.130.10">
    <property type="entry name" value="PUA domain"/>
    <property type="match status" value="1"/>
</dbReference>
<evidence type="ECO:0000256" key="2">
    <source>
        <dbReference type="ARBA" id="ARBA00008999"/>
    </source>
</evidence>
<comment type="similarity">
    <text evidence="2">Belongs to the pseudouridine synthase TruB family.</text>
</comment>
<evidence type="ECO:0000313" key="11">
    <source>
        <dbReference type="Proteomes" id="UP000827892"/>
    </source>
</evidence>
<dbReference type="PROSITE" id="PS50890">
    <property type="entry name" value="PUA"/>
    <property type="match status" value="1"/>
</dbReference>
<dbReference type="Pfam" id="PF01509">
    <property type="entry name" value="TruB_N"/>
    <property type="match status" value="1"/>
</dbReference>
<dbReference type="Pfam" id="PF08068">
    <property type="entry name" value="DKCLD"/>
    <property type="match status" value="1"/>
</dbReference>
<dbReference type="NCBIfam" id="TIGR00451">
    <property type="entry name" value="unchar_dom_2"/>
    <property type="match status" value="1"/>
</dbReference>
<dbReference type="InterPro" id="IPR004802">
    <property type="entry name" value="tRNA_PsdUridine_synth_B_fam"/>
</dbReference>
<dbReference type="GO" id="GO:0009982">
    <property type="term" value="F:pseudouridine synthase activity"/>
    <property type="evidence" value="ECO:0007669"/>
    <property type="project" value="InterPro"/>
</dbReference>
<dbReference type="Pfam" id="PF16198">
    <property type="entry name" value="TruB_C_2"/>
    <property type="match status" value="1"/>
</dbReference>
<organism evidence="10 11">
    <name type="scientific">Caenorhabditis briggsae</name>
    <dbReference type="NCBI Taxonomy" id="6238"/>
    <lineage>
        <taxon>Eukaryota</taxon>
        <taxon>Metazoa</taxon>
        <taxon>Ecdysozoa</taxon>
        <taxon>Nematoda</taxon>
        <taxon>Chromadorea</taxon>
        <taxon>Rhabditida</taxon>
        <taxon>Rhabditina</taxon>
        <taxon>Rhabditomorpha</taxon>
        <taxon>Rhabditoidea</taxon>
        <taxon>Rhabditidae</taxon>
        <taxon>Peloderinae</taxon>
        <taxon>Caenorhabditis</taxon>
    </lineage>
</organism>
<dbReference type="Proteomes" id="UP000827892">
    <property type="component" value="Chromosome III"/>
</dbReference>
<evidence type="ECO:0000259" key="8">
    <source>
        <dbReference type="SMART" id="SM00359"/>
    </source>
</evidence>
<dbReference type="SUPFAM" id="SSF88697">
    <property type="entry name" value="PUA domain-like"/>
    <property type="match status" value="1"/>
</dbReference>
<evidence type="ECO:0000256" key="7">
    <source>
        <dbReference type="SAM" id="MobiDB-lite"/>
    </source>
</evidence>
<dbReference type="InterPro" id="IPR032819">
    <property type="entry name" value="TruB_C"/>
</dbReference>
<feature type="domain" description="PUA" evidence="8">
    <location>
        <begin position="325"/>
        <end position="399"/>
    </location>
</feature>
<feature type="domain" description="Dyskerin-like" evidence="9">
    <location>
        <begin position="76"/>
        <end position="134"/>
    </location>
</feature>
<protein>
    <recommendedName>
        <fullName evidence="6">Putative H/ACA ribonucleoprotein complex subunit 4</fullName>
    </recommendedName>
</protein>
<evidence type="ECO:0000256" key="5">
    <source>
        <dbReference type="ARBA" id="ARBA00066217"/>
    </source>
</evidence>
<evidence type="ECO:0000256" key="3">
    <source>
        <dbReference type="ARBA" id="ARBA00023235"/>
    </source>
</evidence>
<evidence type="ECO:0000259" key="9">
    <source>
        <dbReference type="SMART" id="SM01136"/>
    </source>
</evidence>
<dbReference type="NCBIfam" id="TIGR00425">
    <property type="entry name" value="CBF5"/>
    <property type="match status" value="1"/>
</dbReference>
<sequence length="485" mass="55069">MKIYEKAWQSLLRNTSKSLKECRCASRFSKYRLEFCNDLNMGKKDKRSKLEGDELAEAQQKGSFQLPSSNETAKLDASQWPLLLKNYDKLNVRTNHYTPHVEGVSPLKRDIKNYISSGFFNLDKPSNPSSHEVVSWIKRILRCEKTGHSGTLDPKVSGCLIVCIDRTTRLAKSQQGAGKEYICIFKLHEEVEDERKVKQALEKLTGALFQRPPLISAVKRQLRIRTVYENKFIEYDPAQQMGIFNCICESGTYVRTICVHLGLILGCGGQMQELRRNRSGICDENENMVTMHDVLDAQYMLDTQKDESYMRHIVRPLEALLTQHKRVVVKDSCVNAICYGAKILIPGILRYDDDIEVGKEIVIMTTKGEAICIAIAQMSTSTIASVDHGIVAKSKRVIMERDVYGRKWGLGPVASKKKQMVKDGLLDKFGKPNITTPKSWAKEYVQTDKVKKEQEDKEDEEEEEAPKKKSKKAAKKEVSSSSDSE</sequence>
<dbReference type="InterPro" id="IPR036974">
    <property type="entry name" value="PUA_sf"/>
</dbReference>
<dbReference type="InterPro" id="IPR015947">
    <property type="entry name" value="PUA-like_sf"/>
</dbReference>
<dbReference type="CDD" id="cd02572">
    <property type="entry name" value="PseudoU_synth_hDyskerin"/>
    <property type="match status" value="1"/>
</dbReference>
<dbReference type="GO" id="GO:0006396">
    <property type="term" value="P:RNA processing"/>
    <property type="evidence" value="ECO:0007669"/>
    <property type="project" value="InterPro"/>
</dbReference>
<dbReference type="AlphaFoldDB" id="A0AAE9DAR0"/>
<dbReference type="InterPro" id="IPR020103">
    <property type="entry name" value="PsdUridine_synth_cat_dom_sf"/>
</dbReference>
<dbReference type="InterPro" id="IPR012960">
    <property type="entry name" value="Dyskerin-like"/>
</dbReference>
<dbReference type="SUPFAM" id="SSF55120">
    <property type="entry name" value="Pseudouridine synthase"/>
    <property type="match status" value="1"/>
</dbReference>
<evidence type="ECO:0000313" key="10">
    <source>
        <dbReference type="EMBL" id="ULT99994.1"/>
    </source>
</evidence>
<dbReference type="InterPro" id="IPR002501">
    <property type="entry name" value="PsdUridine_synth_N"/>
</dbReference>
<dbReference type="NCBIfam" id="NF003280">
    <property type="entry name" value="PRK04270.1"/>
    <property type="match status" value="1"/>
</dbReference>
<dbReference type="Pfam" id="PF01472">
    <property type="entry name" value="PUA"/>
    <property type="match status" value="1"/>
</dbReference>
<dbReference type="InterPro" id="IPR004521">
    <property type="entry name" value="Uncharacterised_CHP00451"/>
</dbReference>
<dbReference type="EMBL" id="CP090893">
    <property type="protein sequence ID" value="ULT99994.1"/>
    <property type="molecule type" value="Genomic_DNA"/>
</dbReference>
<dbReference type="GO" id="GO:0003723">
    <property type="term" value="F:RNA binding"/>
    <property type="evidence" value="ECO:0007669"/>
    <property type="project" value="InterPro"/>
</dbReference>
<evidence type="ECO:0000256" key="6">
    <source>
        <dbReference type="ARBA" id="ARBA00071836"/>
    </source>
</evidence>
<dbReference type="GO" id="GO:0001522">
    <property type="term" value="P:pseudouridine synthesis"/>
    <property type="evidence" value="ECO:0007669"/>
    <property type="project" value="InterPro"/>
</dbReference>
<reference evidence="10 11" key="1">
    <citation type="submission" date="2022-05" db="EMBL/GenBank/DDBJ databases">
        <title>Chromosome-level reference genomes for two strains of Caenorhabditis briggsae: an improved platform for comparative genomics.</title>
        <authorList>
            <person name="Stevens L."/>
            <person name="Andersen E.C."/>
        </authorList>
    </citation>
    <scope>NUCLEOTIDE SEQUENCE [LARGE SCALE GENOMIC DNA]</scope>
    <source>
        <strain evidence="10">QX1410_ONT</strain>
        <tissue evidence="10">Whole-organism</tissue>
    </source>
</reference>
<dbReference type="SMART" id="SM01136">
    <property type="entry name" value="DKCLD"/>
    <property type="match status" value="1"/>
</dbReference>
<proteinExistence type="inferred from homology"/>
<dbReference type="PANTHER" id="PTHR23127">
    <property type="entry name" value="CENTROMERE/MICROTUBULE BINDING PROTEIN CBF5"/>
    <property type="match status" value="1"/>
</dbReference>
<feature type="region of interest" description="Disordered" evidence="7">
    <location>
        <begin position="447"/>
        <end position="485"/>
    </location>
</feature>
<comment type="function">
    <text evidence="4">Plays a central role in ribosomal RNA processing. Probable catalytic subunit of H/ACA small nucleolar ribonucleoprotein (H/ACA snoRNP) complex, which catalyzes pseudouridylation of rRNA. This involves the isomerization of uridine such that the ribose is subsequently attached to C5, instead of the normal N1. Pseudouridine ('psi') residues may serve to stabilize the conformation of rRNAs.</text>
</comment>
<dbReference type="SMART" id="SM00359">
    <property type="entry name" value="PUA"/>
    <property type="match status" value="1"/>
</dbReference>
<dbReference type="Gene3D" id="3.30.2350.10">
    <property type="entry name" value="Pseudouridine synthase"/>
    <property type="match status" value="1"/>
</dbReference>
<dbReference type="CDD" id="cd21148">
    <property type="entry name" value="PUA_Cbf5"/>
    <property type="match status" value="1"/>
</dbReference>
<gene>
    <name evidence="10" type="ORF">L3Y34_000924</name>
</gene>
<evidence type="ECO:0000256" key="1">
    <source>
        <dbReference type="ARBA" id="ARBA00000073"/>
    </source>
</evidence>
<dbReference type="PANTHER" id="PTHR23127:SF0">
    <property type="entry name" value="H_ACA RIBONUCLEOPROTEIN COMPLEX SUBUNIT DKC1"/>
    <property type="match status" value="1"/>
</dbReference>